<keyword evidence="4" id="KW-0804">Transcription</keyword>
<dbReference type="Gene3D" id="4.10.240.10">
    <property type="entry name" value="Zn(2)-C6 fungal-type DNA-binding domain"/>
    <property type="match status" value="1"/>
</dbReference>
<keyword evidence="5" id="KW-0539">Nucleus</keyword>
<feature type="region of interest" description="Disordered" evidence="6">
    <location>
        <begin position="829"/>
        <end position="849"/>
    </location>
</feature>
<dbReference type="InParanoid" id="A0A1B7NAS5"/>
<keyword evidence="2" id="KW-0805">Transcription regulation</keyword>
<dbReference type="InterPro" id="IPR007219">
    <property type="entry name" value="XnlR_reg_dom"/>
</dbReference>
<evidence type="ECO:0000313" key="9">
    <source>
        <dbReference type="Proteomes" id="UP000092154"/>
    </source>
</evidence>
<proteinExistence type="predicted"/>
<dbReference type="CDD" id="cd00067">
    <property type="entry name" value="GAL4"/>
    <property type="match status" value="1"/>
</dbReference>
<feature type="compositionally biased region" description="Basic and acidic residues" evidence="6">
    <location>
        <begin position="307"/>
        <end position="320"/>
    </location>
</feature>
<feature type="domain" description="Zn(2)-C6 fungal-type" evidence="7">
    <location>
        <begin position="255"/>
        <end position="289"/>
    </location>
</feature>
<dbReference type="PROSITE" id="PS50048">
    <property type="entry name" value="ZN2_CY6_FUNGAL_2"/>
    <property type="match status" value="1"/>
</dbReference>
<sequence length="965" mass="106184">MEPAVRDTASDSPTLPQQPNPQSTKPSTRKTRQKKQATSSESSRPAPNSSNSRRPSGRRSSTTTANPQTASAAARPSTDQPQQDAARFRGVQVPAYPPPLHYMMNHNYHPMNPSPFTQHQHPPGGYAPTGPVSSPGMPNHASQYYSMPTYPPAPHGYPAYYPQQMMMYGAPRPSTSVPEQPQPSSAPSPVQASTSTAIGKRKRKSDSLRGKTAGDKDSDQEGPSGSDVPAAKSSTPATAAAAASDSKKRTKTQRACDSCRSRKIRCDVLPESDPALCQHCKQYGFECTFFLPITETRFKKKKLEEEAAEKEKEKSTDLRRNTSSPQNDPGDLRVFGPTAAVHLLHSQPNISSRIYESYDQRYHHTWEVSKSGDGVISVQNHPEDEKQVAHPKPISLRLEPEIIQNLLNAYFKEIAPLLPVVTQAEFLANPSPSPILLYSMCLVAAARREVPQSVFDSIRYAVNSVIKAEDVLSTASIANVQALLILSMVGDSHSQFVPNALSALWIRLGTAIRMAQDLGLHRAESVKQTIELRRRLWGACVICDRWTSLTYGHPYMIDVQDCDARLPSSGDPNDLYMDELVRLSVILGRVLKTIYSPSGLTFTTDDMLYSLLSDLELWKKNLPENLQYRGADTPRDAGLLHLLYCSVCMIFWRVFMRISYACPAHLKFGLTVETWSSLVQLTSESIDWLDTHERMYDVWLLVPYAATSCALVQYHTWARRKDGEAAAKLRKLRDCVRRWEGSISPDHMSARRKTAEIIALLYEATQGPPPPLDQPPLLNPTGGVKGKGVVSGVEYKKDPSRPGGGFFVAHGEARTGDYEYMPQGMIVTSSDEEEEEASEKPERQESSMVTITPLSSARGDGASFPNMNPALNGMTSETSSVQVLNVLDVPQASNTLEQFAMADVGLLEGIPGGMFDWGQWDSFFARFNASVGASSQRQSAVQAGNGTGSRSMVQSTSQLQVQKST</sequence>
<dbReference type="STRING" id="1314800.A0A1B7NAS5"/>
<dbReference type="PANTHER" id="PTHR31668:SF26">
    <property type="entry name" value="GLUCOSE TRANSPORT TRANSCRIPTION REGULATOR RGT1-RELATED"/>
    <property type="match status" value="1"/>
</dbReference>
<dbReference type="GO" id="GO:0000981">
    <property type="term" value="F:DNA-binding transcription factor activity, RNA polymerase II-specific"/>
    <property type="evidence" value="ECO:0007669"/>
    <property type="project" value="InterPro"/>
</dbReference>
<evidence type="ECO:0000313" key="8">
    <source>
        <dbReference type="EMBL" id="OAX41982.1"/>
    </source>
</evidence>
<dbReference type="SMART" id="SM00066">
    <property type="entry name" value="GAL4"/>
    <property type="match status" value="1"/>
</dbReference>
<dbReference type="Proteomes" id="UP000092154">
    <property type="component" value="Unassembled WGS sequence"/>
</dbReference>
<evidence type="ECO:0000256" key="6">
    <source>
        <dbReference type="SAM" id="MobiDB-lite"/>
    </source>
</evidence>
<evidence type="ECO:0000256" key="5">
    <source>
        <dbReference type="ARBA" id="ARBA00023242"/>
    </source>
</evidence>
<evidence type="ECO:0000259" key="7">
    <source>
        <dbReference type="PROSITE" id="PS50048"/>
    </source>
</evidence>
<feature type="region of interest" description="Disordered" evidence="6">
    <location>
        <begin position="111"/>
        <end position="137"/>
    </location>
</feature>
<dbReference type="InterPro" id="IPR050797">
    <property type="entry name" value="Carb_Metab_Trans_Reg"/>
</dbReference>
<dbReference type="InterPro" id="IPR036864">
    <property type="entry name" value="Zn2-C6_fun-type_DNA-bd_sf"/>
</dbReference>
<dbReference type="Pfam" id="PF00172">
    <property type="entry name" value="Zn_clus"/>
    <property type="match status" value="1"/>
</dbReference>
<dbReference type="PANTHER" id="PTHR31668">
    <property type="entry name" value="GLUCOSE TRANSPORT TRANSCRIPTION REGULATOR RGT1-RELATED-RELATED"/>
    <property type="match status" value="1"/>
</dbReference>
<keyword evidence="1" id="KW-0479">Metal-binding</keyword>
<dbReference type="GO" id="GO:0003677">
    <property type="term" value="F:DNA binding"/>
    <property type="evidence" value="ECO:0007669"/>
    <property type="project" value="UniProtKB-KW"/>
</dbReference>
<keyword evidence="9" id="KW-1185">Reference proteome</keyword>
<evidence type="ECO:0000256" key="2">
    <source>
        <dbReference type="ARBA" id="ARBA00023015"/>
    </source>
</evidence>
<dbReference type="OrthoDB" id="4161332at2759"/>
<dbReference type="SUPFAM" id="SSF57701">
    <property type="entry name" value="Zn2/Cys6 DNA-binding domain"/>
    <property type="match status" value="1"/>
</dbReference>
<feature type="compositionally biased region" description="Low complexity" evidence="6">
    <location>
        <begin position="187"/>
        <end position="197"/>
    </location>
</feature>
<feature type="region of interest" description="Disordered" evidence="6">
    <location>
        <begin position="935"/>
        <end position="965"/>
    </location>
</feature>
<dbReference type="SMART" id="SM00906">
    <property type="entry name" value="Fungal_trans"/>
    <property type="match status" value="1"/>
</dbReference>
<dbReference type="CDD" id="cd12148">
    <property type="entry name" value="fungal_TF_MHR"/>
    <property type="match status" value="1"/>
</dbReference>
<evidence type="ECO:0000256" key="3">
    <source>
        <dbReference type="ARBA" id="ARBA00023125"/>
    </source>
</evidence>
<dbReference type="Pfam" id="PF04082">
    <property type="entry name" value="Fungal_trans"/>
    <property type="match status" value="1"/>
</dbReference>
<feature type="compositionally biased region" description="Low complexity" evidence="6">
    <location>
        <begin position="39"/>
        <end position="61"/>
    </location>
</feature>
<name>A0A1B7NAS5_9AGAM</name>
<dbReference type="EMBL" id="KV448166">
    <property type="protein sequence ID" value="OAX41982.1"/>
    <property type="molecule type" value="Genomic_DNA"/>
</dbReference>
<protein>
    <recommendedName>
        <fullName evidence="7">Zn(2)-C6 fungal-type domain-containing protein</fullName>
    </recommendedName>
</protein>
<evidence type="ECO:0000256" key="4">
    <source>
        <dbReference type="ARBA" id="ARBA00023163"/>
    </source>
</evidence>
<feature type="region of interest" description="Disordered" evidence="6">
    <location>
        <begin position="1"/>
        <end position="85"/>
    </location>
</feature>
<organism evidence="8 9">
    <name type="scientific">Rhizopogon vinicolor AM-OR11-026</name>
    <dbReference type="NCBI Taxonomy" id="1314800"/>
    <lineage>
        <taxon>Eukaryota</taxon>
        <taxon>Fungi</taxon>
        <taxon>Dikarya</taxon>
        <taxon>Basidiomycota</taxon>
        <taxon>Agaricomycotina</taxon>
        <taxon>Agaricomycetes</taxon>
        <taxon>Agaricomycetidae</taxon>
        <taxon>Boletales</taxon>
        <taxon>Suillineae</taxon>
        <taxon>Rhizopogonaceae</taxon>
        <taxon>Rhizopogon</taxon>
    </lineage>
</organism>
<gene>
    <name evidence="8" type="ORF">K503DRAFT_734434</name>
</gene>
<feature type="compositionally biased region" description="Polar residues" evidence="6">
    <location>
        <begin position="10"/>
        <end position="26"/>
    </location>
</feature>
<feature type="compositionally biased region" description="Low complexity" evidence="6">
    <location>
        <begin position="230"/>
        <end position="244"/>
    </location>
</feature>
<accession>A0A1B7NAS5</accession>
<reference evidence="8 9" key="1">
    <citation type="submission" date="2016-06" db="EMBL/GenBank/DDBJ databases">
        <title>Comparative genomics of the ectomycorrhizal sister species Rhizopogon vinicolor and Rhizopogon vesiculosus (Basidiomycota: Boletales) reveals a divergence of the mating type B locus.</title>
        <authorList>
            <consortium name="DOE Joint Genome Institute"/>
            <person name="Mujic A.B."/>
            <person name="Kuo A."/>
            <person name="Tritt A."/>
            <person name="Lipzen A."/>
            <person name="Chen C."/>
            <person name="Johnson J."/>
            <person name="Sharma A."/>
            <person name="Barry K."/>
            <person name="Grigoriev I.V."/>
            <person name="Spatafora J.W."/>
        </authorList>
    </citation>
    <scope>NUCLEOTIDE SEQUENCE [LARGE SCALE GENOMIC DNA]</scope>
    <source>
        <strain evidence="8 9">AM-OR11-026</strain>
    </source>
</reference>
<evidence type="ECO:0000256" key="1">
    <source>
        <dbReference type="ARBA" id="ARBA00022723"/>
    </source>
</evidence>
<dbReference type="GO" id="GO:0006351">
    <property type="term" value="P:DNA-templated transcription"/>
    <property type="evidence" value="ECO:0007669"/>
    <property type="project" value="InterPro"/>
</dbReference>
<dbReference type="PROSITE" id="PS00463">
    <property type="entry name" value="ZN2_CY6_FUNGAL_1"/>
    <property type="match status" value="1"/>
</dbReference>
<feature type="region of interest" description="Disordered" evidence="6">
    <location>
        <begin position="171"/>
        <end position="254"/>
    </location>
</feature>
<dbReference type="GO" id="GO:0008270">
    <property type="term" value="F:zinc ion binding"/>
    <property type="evidence" value="ECO:0007669"/>
    <property type="project" value="InterPro"/>
</dbReference>
<dbReference type="InterPro" id="IPR001138">
    <property type="entry name" value="Zn2Cys6_DnaBD"/>
</dbReference>
<feature type="compositionally biased region" description="Basic and acidic residues" evidence="6">
    <location>
        <begin position="205"/>
        <end position="219"/>
    </location>
</feature>
<dbReference type="AlphaFoldDB" id="A0A1B7NAS5"/>
<keyword evidence="3" id="KW-0238">DNA-binding</keyword>
<feature type="compositionally biased region" description="Polar residues" evidence="6">
    <location>
        <begin position="62"/>
        <end position="83"/>
    </location>
</feature>
<feature type="region of interest" description="Disordered" evidence="6">
    <location>
        <begin position="307"/>
        <end position="332"/>
    </location>
</feature>